<dbReference type="Proteomes" id="UP000295325">
    <property type="component" value="Unassembled WGS sequence"/>
</dbReference>
<sequence>MTWKFYKRLLFLMLISISIIAGYEVNRQFYVFAFLNSPFRDENVMSMGAEFLEGYEGSYEFLENSEDDGIIKERGDIFVKWDREIVSEIQKAVDNGHQPWRLDPILTAMAFISEKEIYDVMLEDLIVVRRLDDRAIIKVNKKGIKTIYLEKLADKSEYGAWFVTSYDE</sequence>
<evidence type="ECO:0000313" key="1">
    <source>
        <dbReference type="EMBL" id="TDT51352.1"/>
    </source>
</evidence>
<keyword evidence="2" id="KW-1185">Reference proteome</keyword>
<dbReference type="OrthoDB" id="2826849at2"/>
<accession>A0A4V3ES24</accession>
<proteinExistence type="predicted"/>
<protein>
    <submittedName>
        <fullName evidence="1">Uncharacterized protein</fullName>
    </submittedName>
</protein>
<gene>
    <name evidence="1" type="ORF">EDD71_11836</name>
</gene>
<reference evidence="1 2" key="1">
    <citation type="submission" date="2019-03" db="EMBL/GenBank/DDBJ databases">
        <title>Genomic Encyclopedia of Type Strains, Phase IV (KMG-IV): sequencing the most valuable type-strain genomes for metagenomic binning, comparative biology and taxonomic classification.</title>
        <authorList>
            <person name="Goeker M."/>
        </authorList>
    </citation>
    <scope>NUCLEOTIDE SEQUENCE [LARGE SCALE GENOMIC DNA]</scope>
    <source>
        <strain evidence="1 2">DSM 24455</strain>
    </source>
</reference>
<dbReference type="EMBL" id="SOAZ01000018">
    <property type="protein sequence ID" value="TDT51352.1"/>
    <property type="molecule type" value="Genomic_DNA"/>
</dbReference>
<organism evidence="1 2">
    <name type="scientific">Fonticella tunisiensis</name>
    <dbReference type="NCBI Taxonomy" id="1096341"/>
    <lineage>
        <taxon>Bacteria</taxon>
        <taxon>Bacillati</taxon>
        <taxon>Bacillota</taxon>
        <taxon>Clostridia</taxon>
        <taxon>Eubacteriales</taxon>
        <taxon>Clostridiaceae</taxon>
        <taxon>Fonticella</taxon>
    </lineage>
</organism>
<name>A0A4V3ES24_9CLOT</name>
<dbReference type="RefSeq" id="WP_133628684.1">
    <property type="nucleotide sequence ID" value="NZ_SOAZ01000018.1"/>
</dbReference>
<comment type="caution">
    <text evidence="1">The sequence shown here is derived from an EMBL/GenBank/DDBJ whole genome shotgun (WGS) entry which is preliminary data.</text>
</comment>
<dbReference type="AlphaFoldDB" id="A0A4V3ES24"/>
<evidence type="ECO:0000313" key="2">
    <source>
        <dbReference type="Proteomes" id="UP000295325"/>
    </source>
</evidence>